<evidence type="ECO:0000256" key="2">
    <source>
        <dbReference type="ARBA" id="ARBA00038251"/>
    </source>
</evidence>
<dbReference type="Gene3D" id="1.25.40.10">
    <property type="entry name" value="Tetratricopeptide repeat domain"/>
    <property type="match status" value="1"/>
</dbReference>
<organism evidence="5 6">
    <name type="scientific">Plectus sambesii</name>
    <dbReference type="NCBI Taxonomy" id="2011161"/>
    <lineage>
        <taxon>Eukaryota</taxon>
        <taxon>Metazoa</taxon>
        <taxon>Ecdysozoa</taxon>
        <taxon>Nematoda</taxon>
        <taxon>Chromadorea</taxon>
        <taxon>Plectida</taxon>
        <taxon>Plectina</taxon>
        <taxon>Plectoidea</taxon>
        <taxon>Plectidae</taxon>
        <taxon>Plectus</taxon>
    </lineage>
</organism>
<dbReference type="InterPro" id="IPR045819">
    <property type="entry name" value="TTC7_N"/>
</dbReference>
<dbReference type="InterPro" id="IPR011990">
    <property type="entry name" value="TPR-like_helical_dom_sf"/>
</dbReference>
<evidence type="ECO:0000313" key="6">
    <source>
        <dbReference type="WBParaSite" id="PSAMB.scaffold9044size5428.g32057.t1"/>
    </source>
</evidence>
<dbReference type="SUPFAM" id="SSF48452">
    <property type="entry name" value="TPR-like"/>
    <property type="match status" value="1"/>
</dbReference>
<feature type="domain" description="Tetratricopeptide repeat protein 7 N-terminal" evidence="4">
    <location>
        <begin position="128"/>
        <end position="291"/>
    </location>
</feature>
<evidence type="ECO:0000259" key="4">
    <source>
        <dbReference type="Pfam" id="PF19440"/>
    </source>
</evidence>
<feature type="domain" description="Tetratricopeptide repeat protein 7 N-terminal" evidence="4">
    <location>
        <begin position="5"/>
        <end position="76"/>
    </location>
</feature>
<evidence type="ECO:0000313" key="5">
    <source>
        <dbReference type="Proteomes" id="UP000887566"/>
    </source>
</evidence>
<keyword evidence="5" id="KW-1185">Reference proteome</keyword>
<name>A0A914XLN9_9BILA</name>
<dbReference type="InterPro" id="IPR019734">
    <property type="entry name" value="TPR_rpt"/>
</dbReference>
<comment type="function">
    <text evidence="1">Involved in endocytosis.</text>
</comment>
<dbReference type="InterPro" id="IPR051722">
    <property type="entry name" value="Endocytosis_PI4K-reg_protein"/>
</dbReference>
<proteinExistence type="inferred from homology"/>
<dbReference type="Proteomes" id="UP000887566">
    <property type="component" value="Unplaced"/>
</dbReference>
<feature type="region of interest" description="Disordered" evidence="3">
    <location>
        <begin position="531"/>
        <end position="554"/>
    </location>
</feature>
<dbReference type="PANTHER" id="PTHR23083">
    <property type="entry name" value="TETRATRICOPEPTIDE REPEAT PROTEIN, TPR"/>
    <property type="match status" value="1"/>
</dbReference>
<dbReference type="Pfam" id="PF13432">
    <property type="entry name" value="TPR_16"/>
    <property type="match status" value="1"/>
</dbReference>
<evidence type="ECO:0000256" key="3">
    <source>
        <dbReference type="SAM" id="MobiDB-lite"/>
    </source>
</evidence>
<dbReference type="SMART" id="SM00028">
    <property type="entry name" value="TPR"/>
    <property type="match status" value="3"/>
</dbReference>
<dbReference type="AlphaFoldDB" id="A0A914XLN9"/>
<dbReference type="GO" id="GO:0005886">
    <property type="term" value="C:plasma membrane"/>
    <property type="evidence" value="ECO:0007669"/>
    <property type="project" value="TreeGrafter"/>
</dbReference>
<sequence>DNAKLERNDIQFQTLRTLRLVAEAYAIKGLSLEKLPLVSKSSTKYQKSQQSTQVLYCFEKAAELSLAYIQELEKAVPAIGSITGGATSGQLSLAVPHSAASASTPTAKPAEKIGDRLSLAKRKEPYRSDLMETAIQRVPLMHIRAQMSRAESTGEGVEWYRRILTETGDKPIAHHLHQKLSRQLAEVLLRGVPDSSYSSPATNSQAVAKKAQSLRFYFGPNRLHYCPDSRLEEVMLALSVSEALAAREAVLSRSEEDSVARQESIMNVKAVQNLLTLVLSTIRQYQLLAGVLEKSMKFAYEDRFIWLQFSLSLMCLGRWARSSQVLSQCIAETPDSDRDPVQHMFAAKLHIEQLGQYDKGIEHAQMAIDLCQGGWLSGRAKILLGLGHSLKTQMAATYPERQVGHRYTVRLFEDAAKSDPKDHLAEFFLALQLAMGRENDEALQHCEKSLSMHAEQPTALMLLALLLTARGEHKDALDIVLDALDEFPNHYGLLVLRLKLEVGFNRTDQALATARDLLLFWKTVGSEQCGGNDPATAADRVHSSQSNMTDGPLGPQSVVFSPPSLTGMGHNTTTASSSLLAPIASMSALDITDKESMMGGTSAALSEYGGAASTVSDSIGLASASSGQRGAHSRFRVQANIWLELAQLFLEAGRISDVQRCVDEACQAFPNSHQALYLK</sequence>
<protein>
    <submittedName>
        <fullName evidence="6">Tetratricopeptide repeat protein 7 N-terminal domain-containing protein</fullName>
    </submittedName>
</protein>
<accession>A0A914XLN9</accession>
<dbReference type="GO" id="GO:0072659">
    <property type="term" value="P:protein localization to plasma membrane"/>
    <property type="evidence" value="ECO:0007669"/>
    <property type="project" value="TreeGrafter"/>
</dbReference>
<dbReference type="Pfam" id="PF19440">
    <property type="entry name" value="TTC7_N"/>
    <property type="match status" value="2"/>
</dbReference>
<dbReference type="PANTHER" id="PTHR23083:SF464">
    <property type="entry name" value="TETRATRICOPEPTIDE REPEAT DOMAIN 7, ISOFORM A"/>
    <property type="match status" value="1"/>
</dbReference>
<dbReference type="GO" id="GO:0046854">
    <property type="term" value="P:phosphatidylinositol phosphate biosynthetic process"/>
    <property type="evidence" value="ECO:0007669"/>
    <property type="project" value="TreeGrafter"/>
</dbReference>
<comment type="similarity">
    <text evidence="2">Belongs to the YPP1 family.</text>
</comment>
<dbReference type="WBParaSite" id="PSAMB.scaffold9044size5428.g32057.t1">
    <property type="protein sequence ID" value="PSAMB.scaffold9044size5428.g32057.t1"/>
    <property type="gene ID" value="PSAMB.scaffold9044size5428.g32057"/>
</dbReference>
<reference evidence="6" key="1">
    <citation type="submission" date="2022-11" db="UniProtKB">
        <authorList>
            <consortium name="WormBaseParasite"/>
        </authorList>
    </citation>
    <scope>IDENTIFICATION</scope>
</reference>
<evidence type="ECO:0000256" key="1">
    <source>
        <dbReference type="ARBA" id="ARBA00002550"/>
    </source>
</evidence>